<name>A0A9D1DQY0_9FIRM</name>
<evidence type="ECO:0000313" key="1">
    <source>
        <dbReference type="EMBL" id="HIR57298.1"/>
    </source>
</evidence>
<dbReference type="Proteomes" id="UP000886785">
    <property type="component" value="Unassembled WGS sequence"/>
</dbReference>
<accession>A0A9D1DQY0</accession>
<comment type="caution">
    <text evidence="1">The sequence shown here is derived from an EMBL/GenBank/DDBJ whole genome shotgun (WGS) entry which is preliminary data.</text>
</comment>
<gene>
    <name evidence="1" type="ORF">IAA54_06490</name>
</gene>
<dbReference type="EMBL" id="DVHF01000076">
    <property type="protein sequence ID" value="HIR57298.1"/>
    <property type="molecule type" value="Genomic_DNA"/>
</dbReference>
<evidence type="ECO:0000313" key="2">
    <source>
        <dbReference type="Proteomes" id="UP000886785"/>
    </source>
</evidence>
<dbReference type="AlphaFoldDB" id="A0A9D1DQY0"/>
<reference evidence="1" key="2">
    <citation type="journal article" date="2021" name="PeerJ">
        <title>Extensive microbial diversity within the chicken gut microbiome revealed by metagenomics and culture.</title>
        <authorList>
            <person name="Gilroy R."/>
            <person name="Ravi A."/>
            <person name="Getino M."/>
            <person name="Pursley I."/>
            <person name="Horton D.L."/>
            <person name="Alikhan N.F."/>
            <person name="Baker D."/>
            <person name="Gharbi K."/>
            <person name="Hall N."/>
            <person name="Watson M."/>
            <person name="Adriaenssens E.M."/>
            <person name="Foster-Nyarko E."/>
            <person name="Jarju S."/>
            <person name="Secka A."/>
            <person name="Antonio M."/>
            <person name="Oren A."/>
            <person name="Chaudhuri R.R."/>
            <person name="La Ragione R."/>
            <person name="Hildebrand F."/>
            <person name="Pallen M.J."/>
        </authorList>
    </citation>
    <scope>NUCLEOTIDE SEQUENCE</scope>
    <source>
        <strain evidence="1">ChiSjej1B19-7085</strain>
    </source>
</reference>
<proteinExistence type="predicted"/>
<protein>
    <submittedName>
        <fullName evidence="1">Uncharacterized protein</fullName>
    </submittedName>
</protein>
<reference evidence="1" key="1">
    <citation type="submission" date="2020-10" db="EMBL/GenBank/DDBJ databases">
        <authorList>
            <person name="Gilroy R."/>
        </authorList>
    </citation>
    <scope>NUCLEOTIDE SEQUENCE</scope>
    <source>
        <strain evidence="1">ChiSjej1B19-7085</strain>
    </source>
</reference>
<organism evidence="1 2">
    <name type="scientific">Candidatus Gallacutalibacter pullicola</name>
    <dbReference type="NCBI Taxonomy" id="2840830"/>
    <lineage>
        <taxon>Bacteria</taxon>
        <taxon>Bacillati</taxon>
        <taxon>Bacillota</taxon>
        <taxon>Clostridia</taxon>
        <taxon>Eubacteriales</taxon>
        <taxon>Candidatus Gallacutalibacter</taxon>
    </lineage>
</organism>
<sequence length="154" mass="17341">MLKIGKDFIFEDDWSGRRSSLMYSKGDEDEPASWSIDIGFASGDFYGEEIMPSLCVNPIDTDKESSAELVGESFSVDSIDESCEREDSFYIYEHEPLVSYCVEVLAIENDRAHIRCGGILVVDGYADPYTTDTFEIDSWIPVIESAADWEKFGL</sequence>